<feature type="domain" description="DUF4283" evidence="2">
    <location>
        <begin position="40"/>
        <end position="117"/>
    </location>
</feature>
<dbReference type="PANTHER" id="PTHR31286:SF167">
    <property type="entry name" value="OS09G0268800 PROTEIN"/>
    <property type="match status" value="1"/>
</dbReference>
<feature type="compositionally biased region" description="Low complexity" evidence="1">
    <location>
        <begin position="424"/>
        <end position="435"/>
    </location>
</feature>
<dbReference type="EMBL" id="JACGWJ010000015">
    <property type="protein sequence ID" value="KAL0367157.1"/>
    <property type="molecule type" value="Genomic_DNA"/>
</dbReference>
<dbReference type="InterPro" id="IPR025558">
    <property type="entry name" value="DUF4283"/>
</dbReference>
<name>A0AAW2QIB5_SESRA</name>
<feature type="compositionally biased region" description="Low complexity" evidence="1">
    <location>
        <begin position="407"/>
        <end position="416"/>
    </location>
</feature>
<dbReference type="InterPro" id="IPR025836">
    <property type="entry name" value="Zn_knuckle_CX2CX4HX4C"/>
</dbReference>
<feature type="region of interest" description="Disordered" evidence="1">
    <location>
        <begin position="321"/>
        <end position="443"/>
    </location>
</feature>
<evidence type="ECO:0000313" key="4">
    <source>
        <dbReference type="EMBL" id="KAL0367157.1"/>
    </source>
</evidence>
<accession>A0AAW2QIB5</accession>
<dbReference type="AlphaFoldDB" id="A0AAW2QIB5"/>
<proteinExistence type="predicted"/>
<evidence type="ECO:0000256" key="1">
    <source>
        <dbReference type="SAM" id="MobiDB-lite"/>
    </source>
</evidence>
<dbReference type="PANTHER" id="PTHR31286">
    <property type="entry name" value="GLYCINE-RICH CELL WALL STRUCTURAL PROTEIN 1.8-LIKE"/>
    <property type="match status" value="1"/>
</dbReference>
<reference evidence="4" key="1">
    <citation type="submission" date="2020-06" db="EMBL/GenBank/DDBJ databases">
        <authorList>
            <person name="Li T."/>
            <person name="Hu X."/>
            <person name="Zhang T."/>
            <person name="Song X."/>
            <person name="Zhang H."/>
            <person name="Dai N."/>
            <person name="Sheng W."/>
            <person name="Hou X."/>
            <person name="Wei L."/>
        </authorList>
    </citation>
    <scope>NUCLEOTIDE SEQUENCE</scope>
    <source>
        <strain evidence="4">G02</strain>
        <tissue evidence="4">Leaf</tissue>
    </source>
</reference>
<evidence type="ECO:0000259" key="3">
    <source>
        <dbReference type="Pfam" id="PF14392"/>
    </source>
</evidence>
<feature type="compositionally biased region" description="Pro residues" evidence="1">
    <location>
        <begin position="386"/>
        <end position="404"/>
    </location>
</feature>
<feature type="domain" description="Zinc knuckle CX2CX4HX4C" evidence="3">
    <location>
        <begin position="175"/>
        <end position="222"/>
    </location>
</feature>
<evidence type="ECO:0008006" key="5">
    <source>
        <dbReference type="Google" id="ProtNLM"/>
    </source>
</evidence>
<dbReference type="Pfam" id="PF14111">
    <property type="entry name" value="DUF4283"/>
    <property type="match status" value="1"/>
</dbReference>
<dbReference type="Pfam" id="PF14392">
    <property type="entry name" value="zf-CCHC_4"/>
    <property type="match status" value="1"/>
</dbReference>
<comment type="caution">
    <text evidence="4">The sequence shown here is derived from an EMBL/GenBank/DDBJ whole genome shotgun (WGS) entry which is preliminary data.</text>
</comment>
<evidence type="ECO:0000259" key="2">
    <source>
        <dbReference type="Pfam" id="PF14111"/>
    </source>
</evidence>
<gene>
    <name evidence="4" type="ORF">Sradi_3605800</name>
</gene>
<feature type="compositionally biased region" description="Low complexity" evidence="1">
    <location>
        <begin position="347"/>
        <end position="366"/>
    </location>
</feature>
<organism evidence="4">
    <name type="scientific">Sesamum radiatum</name>
    <name type="common">Black benniseed</name>
    <dbReference type="NCBI Taxonomy" id="300843"/>
    <lineage>
        <taxon>Eukaryota</taxon>
        <taxon>Viridiplantae</taxon>
        <taxon>Streptophyta</taxon>
        <taxon>Embryophyta</taxon>
        <taxon>Tracheophyta</taxon>
        <taxon>Spermatophyta</taxon>
        <taxon>Magnoliopsida</taxon>
        <taxon>eudicotyledons</taxon>
        <taxon>Gunneridae</taxon>
        <taxon>Pentapetalae</taxon>
        <taxon>asterids</taxon>
        <taxon>lamiids</taxon>
        <taxon>Lamiales</taxon>
        <taxon>Pedaliaceae</taxon>
        <taxon>Sesamum</taxon>
    </lineage>
</organism>
<protein>
    <recommendedName>
        <fullName evidence="5">CCHC-type domain-containing protein</fullName>
    </recommendedName>
</protein>
<dbReference type="InterPro" id="IPR040256">
    <property type="entry name" value="At4g02000-like"/>
</dbReference>
<sequence length="443" mass="48442">MEAELTRLGKALDLTETEEMGVVMPTGVWHADPESRGFHVVGRLLSHKPYHGEALKTILHSSFNPAKGMEISFIEHDRFLLKFAHVLDRERVLANGPWAFEKNLLVLATVAEDENPDEVDLNWCPFHVRIHGLPIGKMTSDVASFIGSKIGRIQTSDLQRNPSSWGSFLRVRVAIDVSKPLPRALKIRTVLGDEQLVTFTYERLPNFCYLCGCIGHISKWCEQRFRKGFEDPGENTPFGPWLRAVTRPEARTRFPQNKLNQAPIPLFRPRFQSRQPMPPPCDSAPKRGGTIFGEFQSSELGGQAVVGTVLTTIPIVTAETPHEPASARVLPSVPTPPGLIPSPSHAPTSSLSCSRLPPLPSSLTPNVPAPTPFPPPGPSLFLPTPETDPPVPLPHQSIPPPNPAEVPQSLILSSIPHPSPRASPPTSLSSASSNPQNGNTLKK</sequence>
<feature type="compositionally biased region" description="Pro residues" evidence="1">
    <location>
        <begin position="367"/>
        <end position="378"/>
    </location>
</feature>
<reference evidence="4" key="2">
    <citation type="journal article" date="2024" name="Plant">
        <title>Genomic evolution and insights into agronomic trait innovations of Sesamum species.</title>
        <authorList>
            <person name="Miao H."/>
            <person name="Wang L."/>
            <person name="Qu L."/>
            <person name="Liu H."/>
            <person name="Sun Y."/>
            <person name="Le M."/>
            <person name="Wang Q."/>
            <person name="Wei S."/>
            <person name="Zheng Y."/>
            <person name="Lin W."/>
            <person name="Duan Y."/>
            <person name="Cao H."/>
            <person name="Xiong S."/>
            <person name="Wang X."/>
            <person name="Wei L."/>
            <person name="Li C."/>
            <person name="Ma Q."/>
            <person name="Ju M."/>
            <person name="Zhao R."/>
            <person name="Li G."/>
            <person name="Mu C."/>
            <person name="Tian Q."/>
            <person name="Mei H."/>
            <person name="Zhang T."/>
            <person name="Gao T."/>
            <person name="Zhang H."/>
        </authorList>
    </citation>
    <scope>NUCLEOTIDE SEQUENCE</scope>
    <source>
        <strain evidence="4">G02</strain>
    </source>
</reference>